<gene>
    <name evidence="1" type="ORF">M595_1494</name>
</gene>
<sequence>MPNQHGEGENEPMIAVSVEIKAIINLYFREKIYILWMKLPYLGRLWLR</sequence>
<comment type="caution">
    <text evidence="1">The sequence shown here is derived from an EMBL/GenBank/DDBJ whole genome shotgun (WGS) entry which is preliminary data.</text>
</comment>
<dbReference type="EMBL" id="AUZM01000010">
    <property type="protein sequence ID" value="ERT08532.1"/>
    <property type="molecule type" value="Genomic_DNA"/>
</dbReference>
<reference evidence="1 2" key="1">
    <citation type="journal article" date="2013" name="Front. Microbiol.">
        <title>Comparative genomic analyses of the cyanobacterium, Lyngbya aestuarii BL J, a powerful hydrogen producer.</title>
        <authorList>
            <person name="Kothari A."/>
            <person name="Vaughn M."/>
            <person name="Garcia-Pichel F."/>
        </authorList>
    </citation>
    <scope>NUCLEOTIDE SEQUENCE [LARGE SCALE GENOMIC DNA]</scope>
    <source>
        <strain evidence="1 2">BL J</strain>
    </source>
</reference>
<dbReference type="Proteomes" id="UP000017127">
    <property type="component" value="Unassembled WGS sequence"/>
</dbReference>
<dbReference type="AlphaFoldDB" id="U7QMP3"/>
<protein>
    <submittedName>
        <fullName evidence="1">Uncharacterized protein</fullName>
    </submittedName>
</protein>
<evidence type="ECO:0000313" key="1">
    <source>
        <dbReference type="EMBL" id="ERT08532.1"/>
    </source>
</evidence>
<proteinExistence type="predicted"/>
<name>U7QMP3_9CYAN</name>
<organism evidence="1 2">
    <name type="scientific">Lyngbya aestuarii BL J</name>
    <dbReference type="NCBI Taxonomy" id="1348334"/>
    <lineage>
        <taxon>Bacteria</taxon>
        <taxon>Bacillati</taxon>
        <taxon>Cyanobacteriota</taxon>
        <taxon>Cyanophyceae</taxon>
        <taxon>Oscillatoriophycideae</taxon>
        <taxon>Oscillatoriales</taxon>
        <taxon>Microcoleaceae</taxon>
        <taxon>Lyngbya</taxon>
    </lineage>
</organism>
<keyword evidence="2" id="KW-1185">Reference proteome</keyword>
<evidence type="ECO:0000313" key="2">
    <source>
        <dbReference type="Proteomes" id="UP000017127"/>
    </source>
</evidence>
<accession>U7QMP3</accession>